<dbReference type="InterPro" id="IPR036388">
    <property type="entry name" value="WH-like_DNA-bd_sf"/>
</dbReference>
<keyword evidence="6" id="KW-1185">Reference proteome</keyword>
<dbReference type="SUPFAM" id="SSF48008">
    <property type="entry name" value="GntR ligand-binding domain-like"/>
    <property type="match status" value="1"/>
</dbReference>
<dbReference type="PANTHER" id="PTHR43537:SF5">
    <property type="entry name" value="UXU OPERON TRANSCRIPTIONAL REGULATOR"/>
    <property type="match status" value="1"/>
</dbReference>
<dbReference type="EMBL" id="JACCBN010000001">
    <property type="protein sequence ID" value="NYD34457.1"/>
    <property type="molecule type" value="Genomic_DNA"/>
</dbReference>
<dbReference type="AlphaFoldDB" id="A0A7Y9DSN5"/>
<dbReference type="Gene3D" id="1.10.10.10">
    <property type="entry name" value="Winged helix-like DNA-binding domain superfamily/Winged helix DNA-binding domain"/>
    <property type="match status" value="1"/>
</dbReference>
<evidence type="ECO:0000256" key="2">
    <source>
        <dbReference type="ARBA" id="ARBA00023125"/>
    </source>
</evidence>
<organism evidence="5 6">
    <name type="scientific">Actinomycetospora corticicola</name>
    <dbReference type="NCBI Taxonomy" id="663602"/>
    <lineage>
        <taxon>Bacteria</taxon>
        <taxon>Bacillati</taxon>
        <taxon>Actinomycetota</taxon>
        <taxon>Actinomycetes</taxon>
        <taxon>Pseudonocardiales</taxon>
        <taxon>Pseudonocardiaceae</taxon>
        <taxon>Actinomycetospora</taxon>
    </lineage>
</organism>
<dbReference type="InterPro" id="IPR036390">
    <property type="entry name" value="WH_DNA-bd_sf"/>
</dbReference>
<dbReference type="PANTHER" id="PTHR43537">
    <property type="entry name" value="TRANSCRIPTIONAL REGULATOR, GNTR FAMILY"/>
    <property type="match status" value="1"/>
</dbReference>
<feature type="domain" description="HTH gntR-type" evidence="4">
    <location>
        <begin position="13"/>
        <end position="81"/>
    </location>
</feature>
<dbReference type="Gene3D" id="1.20.120.530">
    <property type="entry name" value="GntR ligand-binding domain-like"/>
    <property type="match status" value="1"/>
</dbReference>
<dbReference type="SUPFAM" id="SSF46785">
    <property type="entry name" value="Winged helix' DNA-binding domain"/>
    <property type="match status" value="1"/>
</dbReference>
<comment type="caution">
    <text evidence="5">The sequence shown here is derived from an EMBL/GenBank/DDBJ whole genome shotgun (WGS) entry which is preliminary data.</text>
</comment>
<dbReference type="CDD" id="cd07377">
    <property type="entry name" value="WHTH_GntR"/>
    <property type="match status" value="1"/>
</dbReference>
<dbReference type="InterPro" id="IPR011711">
    <property type="entry name" value="GntR_C"/>
</dbReference>
<protein>
    <submittedName>
        <fullName evidence="5">GntR family transcriptional repressor for pyruvate dehydrogenase complex</fullName>
    </submittedName>
</protein>
<dbReference type="RefSeq" id="WP_179792404.1">
    <property type="nucleotide sequence ID" value="NZ_BAABHP010000010.1"/>
</dbReference>
<dbReference type="Pfam" id="PF07729">
    <property type="entry name" value="FCD"/>
    <property type="match status" value="1"/>
</dbReference>
<keyword evidence="3" id="KW-0804">Transcription</keyword>
<dbReference type="PROSITE" id="PS50949">
    <property type="entry name" value="HTH_GNTR"/>
    <property type="match status" value="1"/>
</dbReference>
<evidence type="ECO:0000313" key="6">
    <source>
        <dbReference type="Proteomes" id="UP000535890"/>
    </source>
</evidence>
<dbReference type="Pfam" id="PF00392">
    <property type="entry name" value="GntR"/>
    <property type="match status" value="1"/>
</dbReference>
<evidence type="ECO:0000313" key="5">
    <source>
        <dbReference type="EMBL" id="NYD34457.1"/>
    </source>
</evidence>
<name>A0A7Y9DSN5_9PSEU</name>
<proteinExistence type="predicted"/>
<dbReference type="SMART" id="SM00895">
    <property type="entry name" value="FCD"/>
    <property type="match status" value="1"/>
</dbReference>
<reference evidence="5 6" key="1">
    <citation type="submission" date="2020-07" db="EMBL/GenBank/DDBJ databases">
        <title>Sequencing the genomes of 1000 actinobacteria strains.</title>
        <authorList>
            <person name="Klenk H.-P."/>
        </authorList>
    </citation>
    <scope>NUCLEOTIDE SEQUENCE [LARGE SCALE GENOMIC DNA]</scope>
    <source>
        <strain evidence="5 6">DSM 45772</strain>
    </source>
</reference>
<dbReference type="SMART" id="SM00345">
    <property type="entry name" value="HTH_GNTR"/>
    <property type="match status" value="1"/>
</dbReference>
<dbReference type="InterPro" id="IPR000524">
    <property type="entry name" value="Tscrpt_reg_HTH_GntR"/>
</dbReference>
<keyword evidence="5" id="KW-0670">Pyruvate</keyword>
<keyword evidence="1" id="KW-0805">Transcription regulation</keyword>
<dbReference type="GO" id="GO:0003700">
    <property type="term" value="F:DNA-binding transcription factor activity"/>
    <property type="evidence" value="ECO:0007669"/>
    <property type="project" value="InterPro"/>
</dbReference>
<keyword evidence="2" id="KW-0238">DNA-binding</keyword>
<evidence type="ECO:0000259" key="4">
    <source>
        <dbReference type="PROSITE" id="PS50949"/>
    </source>
</evidence>
<dbReference type="PRINTS" id="PR00035">
    <property type="entry name" value="HTHGNTR"/>
</dbReference>
<dbReference type="InterPro" id="IPR008920">
    <property type="entry name" value="TF_FadR/GntR_C"/>
</dbReference>
<dbReference type="GO" id="GO:0003677">
    <property type="term" value="F:DNA binding"/>
    <property type="evidence" value="ECO:0007669"/>
    <property type="project" value="UniProtKB-KW"/>
</dbReference>
<accession>A0A7Y9DSN5</accession>
<dbReference type="Proteomes" id="UP000535890">
    <property type="component" value="Unassembled WGS sequence"/>
</dbReference>
<gene>
    <name evidence="5" type="ORF">BJ983_000559</name>
</gene>
<evidence type="ECO:0000256" key="1">
    <source>
        <dbReference type="ARBA" id="ARBA00023015"/>
    </source>
</evidence>
<evidence type="ECO:0000256" key="3">
    <source>
        <dbReference type="ARBA" id="ARBA00023163"/>
    </source>
</evidence>
<sequence length="250" mass="27328">MPDPSSLRPLRRQVLFERIVAALQEYVVDNGLRVGDRLPSERELAAALQVGRSSVREAIATLRAGGMVEVRHGDGLFLRRMSLDAPRHGLDGTGDTSLDLPYIWETRQGLESQCARIAASRATPEDLEELAASLDLMADEIAQGLPGLDGDRRFHRGVARASHNPLLINLLEEVRDALDRTSAKSLTRPGQPARSLEDHRRILAAIRSHEPADAGDAMLAHLVGTTDPVLEHRLDAAGERRGDVDGARRT</sequence>